<feature type="compositionally biased region" description="Polar residues" evidence="2">
    <location>
        <begin position="610"/>
        <end position="619"/>
    </location>
</feature>
<feature type="domain" description="C2H2-type" evidence="3">
    <location>
        <begin position="402"/>
        <end position="433"/>
    </location>
</feature>
<evidence type="ECO:0000313" key="4">
    <source>
        <dbReference type="EMBL" id="KAG5636681.1"/>
    </source>
</evidence>
<evidence type="ECO:0000259" key="3">
    <source>
        <dbReference type="PROSITE" id="PS50157"/>
    </source>
</evidence>
<sequence>MLSNPLPHQPPLLQIPKYIPQYSPHLTRPKLVDPSYFVAYPQSLSPVQPDSPATVEDDIPSPHSPPSGSGNYNYADRNSGAFDSPISPAEMYEPNHGASYPPASHSYQSVPSQTHYDYMSSGHSLRAPHADRSYLSESPSPVDPHSSSSYPQIISATNSHDRPSQYQPGGDRFDGPSNIDHDRYSRNIPAEKYSSDSSTSTLLDHRRMSEPAILAASNPYSVQSGNPDPPHRLQTQFNFNSHAHNQPRPSAYVPALHRGASIGSLRDLRHAHLEYPVEAPYHDNSHRPQLEAYHDHDGLDDPLSPLQPDFSGGVDTSAHGLPYSPTTEHHYGPSPPGTGTSATSSVAPLISPTTASFLHKEDSIPVPMPRDGSSKTYSFVALPGNTVKKRPRRRYDEIERLYQCAWPDCNKAYGTLNHLNAHVTMQKHGQKRSPNEFKELRKQWRKAKKSDDPSQLASPGPMRRGSLSMRADVREYSTRRYDSSGMASSAPSGMSIDSGDRLSYPLEVQGRYQVDDRGDDHLAAYSAHATRQRYTPSSWNESTRATGLHHQYLSASLPSQSLAHSVSLDSGMHQHPRSRSPLASSSNSLPADSTLLTPLRGYQPPLLPPLQTSNMSYSVESGYDLYDDTQDGRSHAAHESSSRASEDDY</sequence>
<feature type="compositionally biased region" description="Low complexity" evidence="2">
    <location>
        <begin position="136"/>
        <end position="151"/>
    </location>
</feature>
<dbReference type="PROSITE" id="PS00028">
    <property type="entry name" value="ZINC_FINGER_C2H2_1"/>
    <property type="match status" value="1"/>
</dbReference>
<feature type="compositionally biased region" description="Polar residues" evidence="2">
    <location>
        <begin position="105"/>
        <end position="115"/>
    </location>
</feature>
<feature type="compositionally biased region" description="Low complexity" evidence="2">
    <location>
        <begin position="579"/>
        <end position="593"/>
    </location>
</feature>
<feature type="compositionally biased region" description="Basic and acidic residues" evidence="2">
    <location>
        <begin position="433"/>
        <end position="442"/>
    </location>
</feature>
<keyword evidence="1" id="KW-0863">Zinc-finger</keyword>
<name>A0A9P7FTB1_9AGAR</name>
<feature type="region of interest" description="Disordered" evidence="2">
    <location>
        <begin position="564"/>
        <end position="649"/>
    </location>
</feature>
<keyword evidence="1" id="KW-0479">Metal-binding</keyword>
<feature type="compositionally biased region" description="Low complexity" evidence="2">
    <location>
        <begin position="483"/>
        <end position="495"/>
    </location>
</feature>
<dbReference type="PROSITE" id="PS50157">
    <property type="entry name" value="ZINC_FINGER_C2H2_2"/>
    <property type="match status" value="1"/>
</dbReference>
<accession>A0A9P7FTB1</accession>
<feature type="compositionally biased region" description="Basic and acidic residues" evidence="2">
    <location>
        <begin position="630"/>
        <end position="649"/>
    </location>
</feature>
<feature type="compositionally biased region" description="Basic and acidic residues" evidence="2">
    <location>
        <begin position="471"/>
        <end position="482"/>
    </location>
</feature>
<dbReference type="PANTHER" id="PTHR36167">
    <property type="entry name" value="C2H2 FINGER DOMAIN TRANSCRIPTION FACTOR (EUROFUNG)-RELATED"/>
    <property type="match status" value="1"/>
</dbReference>
<feature type="region of interest" description="Disordered" evidence="2">
    <location>
        <begin position="43"/>
        <end position="201"/>
    </location>
</feature>
<reference evidence="4" key="2">
    <citation type="submission" date="2021-10" db="EMBL/GenBank/DDBJ databases">
        <title>Phylogenomics reveals ancestral predisposition of the termite-cultivated fungus Termitomyces towards a domesticated lifestyle.</title>
        <authorList>
            <person name="Auxier B."/>
            <person name="Grum-Grzhimaylo A."/>
            <person name="Cardenas M.E."/>
            <person name="Lodge J.D."/>
            <person name="Laessoe T."/>
            <person name="Pedersen O."/>
            <person name="Smith M.E."/>
            <person name="Kuyper T.W."/>
            <person name="Franco-Molano E.A."/>
            <person name="Baroni T.J."/>
            <person name="Aanen D.K."/>
        </authorList>
    </citation>
    <scope>NUCLEOTIDE SEQUENCE</scope>
    <source>
        <strain evidence="4">D49</strain>
    </source>
</reference>
<dbReference type="GO" id="GO:0006355">
    <property type="term" value="P:regulation of DNA-templated transcription"/>
    <property type="evidence" value="ECO:0007669"/>
    <property type="project" value="InterPro"/>
</dbReference>
<dbReference type="Gene3D" id="3.30.160.60">
    <property type="entry name" value="Classic Zinc Finger"/>
    <property type="match status" value="1"/>
</dbReference>
<dbReference type="Proteomes" id="UP000717328">
    <property type="component" value="Unassembled WGS sequence"/>
</dbReference>
<comment type="caution">
    <text evidence="4">The sequence shown here is derived from an EMBL/GenBank/DDBJ whole genome shotgun (WGS) entry which is preliminary data.</text>
</comment>
<feature type="compositionally biased region" description="Basic and acidic residues" evidence="2">
    <location>
        <begin position="280"/>
        <end position="299"/>
    </location>
</feature>
<protein>
    <recommendedName>
        <fullName evidence="3">C2H2-type domain-containing protein</fullName>
    </recommendedName>
</protein>
<evidence type="ECO:0000256" key="2">
    <source>
        <dbReference type="SAM" id="MobiDB-lite"/>
    </source>
</evidence>
<dbReference type="InterPro" id="IPR013087">
    <property type="entry name" value="Znf_C2H2_type"/>
</dbReference>
<dbReference type="OrthoDB" id="1939603at2759"/>
<keyword evidence="5" id="KW-1185">Reference proteome</keyword>
<evidence type="ECO:0000313" key="5">
    <source>
        <dbReference type="Proteomes" id="UP000717328"/>
    </source>
</evidence>
<dbReference type="AlphaFoldDB" id="A0A9P7FTB1"/>
<feature type="compositionally biased region" description="Basic and acidic residues" evidence="2">
    <location>
        <begin position="171"/>
        <end position="185"/>
    </location>
</feature>
<dbReference type="InterPro" id="IPR039327">
    <property type="entry name" value="CON7-like"/>
</dbReference>
<keyword evidence="1" id="KW-0862">Zinc</keyword>
<dbReference type="EMBL" id="JABCKI010005904">
    <property type="protein sequence ID" value="KAG5636681.1"/>
    <property type="molecule type" value="Genomic_DNA"/>
</dbReference>
<gene>
    <name evidence="4" type="ORF">H0H81_007211</name>
</gene>
<organism evidence="4 5">
    <name type="scientific">Sphagnurus paluster</name>
    <dbReference type="NCBI Taxonomy" id="117069"/>
    <lineage>
        <taxon>Eukaryota</taxon>
        <taxon>Fungi</taxon>
        <taxon>Dikarya</taxon>
        <taxon>Basidiomycota</taxon>
        <taxon>Agaricomycotina</taxon>
        <taxon>Agaricomycetes</taxon>
        <taxon>Agaricomycetidae</taxon>
        <taxon>Agaricales</taxon>
        <taxon>Tricholomatineae</taxon>
        <taxon>Lyophyllaceae</taxon>
        <taxon>Sphagnurus</taxon>
    </lineage>
</organism>
<evidence type="ECO:0000256" key="1">
    <source>
        <dbReference type="PROSITE-ProRule" id="PRU00042"/>
    </source>
</evidence>
<reference evidence="4" key="1">
    <citation type="submission" date="2021-02" db="EMBL/GenBank/DDBJ databases">
        <authorList>
            <person name="Nieuwenhuis M."/>
            <person name="Van De Peppel L.J.J."/>
        </authorList>
    </citation>
    <scope>NUCLEOTIDE SEQUENCE</scope>
    <source>
        <strain evidence="4">D49</strain>
    </source>
</reference>
<proteinExistence type="predicted"/>
<dbReference type="PANTHER" id="PTHR36167:SF3">
    <property type="entry name" value="C2H2 FINGER DOMAIN TRANSCRIPTION FACTOR (EUROFUNG)-RELATED"/>
    <property type="match status" value="1"/>
</dbReference>
<dbReference type="GO" id="GO:0008270">
    <property type="term" value="F:zinc ion binding"/>
    <property type="evidence" value="ECO:0007669"/>
    <property type="project" value="UniProtKB-KW"/>
</dbReference>
<feature type="region of interest" description="Disordered" evidence="2">
    <location>
        <begin position="280"/>
        <end position="346"/>
    </location>
</feature>
<feature type="region of interest" description="Disordered" evidence="2">
    <location>
        <begin position="426"/>
        <end position="501"/>
    </location>
</feature>